<name>A0A430B130_9ENTE</name>
<dbReference type="GO" id="GO:0003677">
    <property type="term" value="F:DNA binding"/>
    <property type="evidence" value="ECO:0007669"/>
    <property type="project" value="InterPro"/>
</dbReference>
<dbReference type="Proteomes" id="UP000287605">
    <property type="component" value="Unassembled WGS sequence"/>
</dbReference>
<dbReference type="RefSeq" id="WP_126807526.1">
    <property type="nucleotide sequence ID" value="NZ_NGKA01000004.1"/>
</dbReference>
<sequence>MTRKGTDGTVSQEKIEQGFKLLEECVLSMANALECSFFEAYIETGENILEGNKVRIVDGLPKAEVASELETKYQLFSELELSPDDMRRVIQLVLLSGFKKEPVQPNHQLTPDSLGFLIGYLAGQLLAARKNEPLTFHDLTVGTGNLLFTVLLYLKQENFDIRSTGVEVDDLLLSIASVNSGLLKQEVGFYLQDSLQNLLLQPANLTIGDLPVGFYPDDVRAADFLVGVKEEHTYAHHLLMEQAMNYVTSDGFGIFLVPENFLSSEQGSALKKWFHEKVYLQAVLELPKTLFQSESSRKVIIIVQNRGDNSQQAKEVLLANIPSMKDPQAIQSFFEKFKGWQVNNI</sequence>
<dbReference type="OrthoDB" id="9788159at2"/>
<dbReference type="PANTHER" id="PTHR41313:SF1">
    <property type="entry name" value="DNA METHYLASE ADENINE-SPECIFIC DOMAIN-CONTAINING PROTEIN"/>
    <property type="match status" value="1"/>
</dbReference>
<evidence type="ECO:0000313" key="4">
    <source>
        <dbReference type="Proteomes" id="UP000287605"/>
    </source>
</evidence>
<organism evidence="3 4">
    <name type="scientific">Vagococcus elongatus</name>
    <dbReference type="NCBI Taxonomy" id="180344"/>
    <lineage>
        <taxon>Bacteria</taxon>
        <taxon>Bacillati</taxon>
        <taxon>Bacillota</taxon>
        <taxon>Bacilli</taxon>
        <taxon>Lactobacillales</taxon>
        <taxon>Enterococcaceae</taxon>
        <taxon>Vagococcus</taxon>
    </lineage>
</organism>
<protein>
    <submittedName>
        <fullName evidence="3">Uncharacterized protein</fullName>
    </submittedName>
</protein>
<dbReference type="PIRSF" id="PIRSF026567">
    <property type="entry name" value="Adenine_mtase_bact_prd"/>
    <property type="match status" value="1"/>
</dbReference>
<dbReference type="InterPro" id="IPR016843">
    <property type="entry name" value="S-AdoMet-dep_Ade-MeTrfase_prd"/>
</dbReference>
<evidence type="ECO:0000259" key="1">
    <source>
        <dbReference type="Pfam" id="PF02384"/>
    </source>
</evidence>
<dbReference type="InterPro" id="IPR003356">
    <property type="entry name" value="DNA_methylase_A-5"/>
</dbReference>
<gene>
    <name evidence="3" type="ORF">CBF29_03835</name>
</gene>
<dbReference type="Gene3D" id="1.10.150.470">
    <property type="match status" value="1"/>
</dbReference>
<keyword evidence="4" id="KW-1185">Reference proteome</keyword>
<dbReference type="GO" id="GO:0008170">
    <property type="term" value="F:N-methyltransferase activity"/>
    <property type="evidence" value="ECO:0007669"/>
    <property type="project" value="InterPro"/>
</dbReference>
<proteinExistence type="predicted"/>
<dbReference type="Gene3D" id="3.40.50.150">
    <property type="entry name" value="Vaccinia Virus protein VP39"/>
    <property type="match status" value="1"/>
</dbReference>
<dbReference type="SUPFAM" id="SSF53335">
    <property type="entry name" value="S-adenosyl-L-methionine-dependent methyltransferases"/>
    <property type="match status" value="1"/>
</dbReference>
<dbReference type="InterPro" id="IPR052933">
    <property type="entry name" value="DNA_Protect_Modify"/>
</dbReference>
<comment type="caution">
    <text evidence="3">The sequence shown here is derived from an EMBL/GenBank/DDBJ whole genome shotgun (WGS) entry which is preliminary data.</text>
</comment>
<evidence type="ECO:0000259" key="2">
    <source>
        <dbReference type="Pfam" id="PF21106"/>
    </source>
</evidence>
<dbReference type="InterPro" id="IPR029063">
    <property type="entry name" value="SAM-dependent_MTases_sf"/>
</dbReference>
<accession>A0A430B130</accession>
<reference evidence="3 4" key="1">
    <citation type="submission" date="2017-05" db="EMBL/GenBank/DDBJ databases">
        <title>Vagococcus spp. assemblies.</title>
        <authorList>
            <person name="Gulvik C.A."/>
        </authorList>
    </citation>
    <scope>NUCLEOTIDE SEQUENCE [LARGE SCALE GENOMIC DNA]</scope>
    <source>
        <strain evidence="3 4">CCUG 51432</strain>
    </source>
</reference>
<evidence type="ECO:0000313" key="3">
    <source>
        <dbReference type="EMBL" id="RSU14024.1"/>
    </source>
</evidence>
<dbReference type="InterPro" id="IPR048375">
    <property type="entry name" value="YtxK-like_N"/>
</dbReference>
<dbReference type="Pfam" id="PF02384">
    <property type="entry name" value="N6_Mtase"/>
    <property type="match status" value="1"/>
</dbReference>
<feature type="domain" description="DNA methylase adenine-specific" evidence="1">
    <location>
        <begin position="135"/>
        <end position="322"/>
    </location>
</feature>
<dbReference type="Pfam" id="PF21106">
    <property type="entry name" value="YtxK_like"/>
    <property type="match status" value="1"/>
</dbReference>
<feature type="domain" description="YtxK-like N-terminal helical" evidence="2">
    <location>
        <begin position="17"/>
        <end position="97"/>
    </location>
</feature>
<dbReference type="AlphaFoldDB" id="A0A430B130"/>
<dbReference type="PANTHER" id="PTHR41313">
    <property type="entry name" value="ADENINE-SPECIFIC METHYLTRANSFERASE"/>
    <property type="match status" value="1"/>
</dbReference>
<dbReference type="EMBL" id="NGKA01000004">
    <property type="protein sequence ID" value="RSU14024.1"/>
    <property type="molecule type" value="Genomic_DNA"/>
</dbReference>